<dbReference type="PANTHER" id="PTHR43685:SF3">
    <property type="entry name" value="SLR2126 PROTEIN"/>
    <property type="match status" value="1"/>
</dbReference>
<dbReference type="RefSeq" id="WP_317039335.1">
    <property type="nucleotide sequence ID" value="NZ_FOFN01000002.1"/>
</dbReference>
<evidence type="ECO:0000259" key="2">
    <source>
        <dbReference type="Pfam" id="PF00535"/>
    </source>
</evidence>
<dbReference type="PANTHER" id="PTHR43685">
    <property type="entry name" value="GLYCOSYLTRANSFERASE"/>
    <property type="match status" value="1"/>
</dbReference>
<dbReference type="InterPro" id="IPR027791">
    <property type="entry name" value="Galactosyl_T_C"/>
</dbReference>
<reference evidence="4 5" key="1">
    <citation type="submission" date="2016-10" db="EMBL/GenBank/DDBJ databases">
        <authorList>
            <person name="de Groot N.N."/>
        </authorList>
    </citation>
    <scope>NUCLEOTIDE SEQUENCE [LARGE SCALE GENOMIC DNA]</scope>
    <source>
        <strain evidence="4 5">DSM 21035</strain>
    </source>
</reference>
<keyword evidence="1 4" id="KW-0808">Transferase</keyword>
<accession>A0A1H9GKH0</accession>
<dbReference type="Gene3D" id="3.90.550.10">
    <property type="entry name" value="Spore Coat Polysaccharide Biosynthesis Protein SpsA, Chain A"/>
    <property type="match status" value="1"/>
</dbReference>
<dbReference type="GO" id="GO:0016757">
    <property type="term" value="F:glycosyltransferase activity"/>
    <property type="evidence" value="ECO:0007669"/>
    <property type="project" value="UniProtKB-KW"/>
</dbReference>
<dbReference type="InterPro" id="IPR050834">
    <property type="entry name" value="Glycosyltransf_2"/>
</dbReference>
<sequence>MAKIAIFEAMSAFDVSVIISTYNKPEYLAKVLWSYQFQTFKNFEVVIADDGSTNETKMLIENMSKDVRFPIQHIWQPDDGFQKTKILNKATVAAQSEYLIYTDGDCMARADFVETHLALRKKGFALSGGYFKLSKDVSRKANFDIIASQDCFKADWLLRHGQAKSFKMNKLSPSKLKTTLLNTFTPTKATFDGMNVSVWKQDVLDVNGFDERMQYGGEDRELGERLMNYGIRFKQIRYSAICLHLYHERPYKNNEVLEKNNIIRAETKRKRKVYTNYGILKSK</sequence>
<evidence type="ECO:0000259" key="3">
    <source>
        <dbReference type="Pfam" id="PF02709"/>
    </source>
</evidence>
<dbReference type="EMBL" id="FOFN01000002">
    <property type="protein sequence ID" value="SEQ50596.1"/>
    <property type="molecule type" value="Genomic_DNA"/>
</dbReference>
<gene>
    <name evidence="4" type="ORF">SAMN05421824_1830</name>
</gene>
<evidence type="ECO:0000313" key="5">
    <source>
        <dbReference type="Proteomes" id="UP000198999"/>
    </source>
</evidence>
<evidence type="ECO:0000256" key="1">
    <source>
        <dbReference type="ARBA" id="ARBA00022679"/>
    </source>
</evidence>
<keyword evidence="5" id="KW-1185">Reference proteome</keyword>
<dbReference type="InterPro" id="IPR001173">
    <property type="entry name" value="Glyco_trans_2-like"/>
</dbReference>
<evidence type="ECO:0000313" key="4">
    <source>
        <dbReference type="EMBL" id="SEQ50596.1"/>
    </source>
</evidence>
<dbReference type="AlphaFoldDB" id="A0A1H9GKH0"/>
<feature type="domain" description="Galactosyltransferase C-terminal" evidence="3">
    <location>
        <begin position="190"/>
        <end position="248"/>
    </location>
</feature>
<dbReference type="Proteomes" id="UP000198999">
    <property type="component" value="Unassembled WGS sequence"/>
</dbReference>
<dbReference type="Pfam" id="PF02709">
    <property type="entry name" value="Glyco_transf_7C"/>
    <property type="match status" value="1"/>
</dbReference>
<keyword evidence="4" id="KW-0328">Glycosyltransferase</keyword>
<dbReference type="Pfam" id="PF00535">
    <property type="entry name" value="Glycos_transf_2"/>
    <property type="match status" value="1"/>
</dbReference>
<proteinExistence type="predicted"/>
<dbReference type="InterPro" id="IPR029044">
    <property type="entry name" value="Nucleotide-diphossugar_trans"/>
</dbReference>
<dbReference type="STRING" id="419940.SAMN05421824_1830"/>
<protein>
    <submittedName>
        <fullName evidence="4">N-terminal domain of galactosyltransferase</fullName>
    </submittedName>
</protein>
<organism evidence="4 5">
    <name type="scientific">Hyunsoonleella jejuensis</name>
    <dbReference type="NCBI Taxonomy" id="419940"/>
    <lineage>
        <taxon>Bacteria</taxon>
        <taxon>Pseudomonadati</taxon>
        <taxon>Bacteroidota</taxon>
        <taxon>Flavobacteriia</taxon>
        <taxon>Flavobacteriales</taxon>
        <taxon>Flavobacteriaceae</taxon>
    </lineage>
</organism>
<feature type="domain" description="Glycosyltransferase 2-like" evidence="2">
    <location>
        <begin position="16"/>
        <end position="124"/>
    </location>
</feature>
<dbReference type="SUPFAM" id="SSF53448">
    <property type="entry name" value="Nucleotide-diphospho-sugar transferases"/>
    <property type="match status" value="1"/>
</dbReference>
<dbReference type="CDD" id="cd06420">
    <property type="entry name" value="GT2_Chondriotin_Pol_N"/>
    <property type="match status" value="1"/>
</dbReference>
<name>A0A1H9GKH0_9FLAO</name>